<dbReference type="EMBL" id="KK198763">
    <property type="protein sequence ID" value="KCW49091.1"/>
    <property type="molecule type" value="Genomic_DNA"/>
</dbReference>
<evidence type="ECO:0000256" key="4">
    <source>
        <dbReference type="ARBA" id="ARBA00022481"/>
    </source>
</evidence>
<dbReference type="InterPro" id="IPR000626">
    <property type="entry name" value="Ubiquitin-like_dom"/>
</dbReference>
<dbReference type="Pfam" id="PF13881">
    <property type="entry name" value="Rad60-SLD_2"/>
    <property type="match status" value="1"/>
</dbReference>
<dbReference type="AlphaFoldDB" id="A0A059A5Z9"/>
<dbReference type="InterPro" id="IPR040015">
    <property type="entry name" value="UBL3-like"/>
</dbReference>
<name>A0A059A5Z9_EUCGR</name>
<feature type="domain" description="Ubiquitin-like" evidence="10">
    <location>
        <begin position="7"/>
        <end position="75"/>
    </location>
</feature>
<dbReference type="OrthoDB" id="1043111at2759"/>
<evidence type="ECO:0000256" key="8">
    <source>
        <dbReference type="ARBA" id="ARBA00023289"/>
    </source>
</evidence>
<dbReference type="eggNOG" id="ENOG502RZEB">
    <property type="taxonomic scope" value="Eukaryota"/>
</dbReference>
<keyword evidence="5 9" id="KW-0472">Membrane</keyword>
<dbReference type="EMBL" id="KK198763">
    <property type="protein sequence ID" value="KCW49092.1"/>
    <property type="molecule type" value="Genomic_DNA"/>
</dbReference>
<evidence type="ECO:0000256" key="1">
    <source>
        <dbReference type="ARBA" id="ARBA00002929"/>
    </source>
</evidence>
<accession>A0A059A5Z9</accession>
<evidence type="ECO:0000259" key="10">
    <source>
        <dbReference type="PROSITE" id="PS50053"/>
    </source>
</evidence>
<protein>
    <recommendedName>
        <fullName evidence="9">Membrane-anchored ubiquitin-fold protein</fullName>
    </recommendedName>
</protein>
<evidence type="ECO:0000256" key="2">
    <source>
        <dbReference type="ARBA" id="ARBA00004193"/>
    </source>
</evidence>
<dbReference type="SUPFAM" id="SSF54236">
    <property type="entry name" value="Ubiquitin-like"/>
    <property type="match status" value="1"/>
</dbReference>
<evidence type="ECO:0000313" key="11">
    <source>
        <dbReference type="EMBL" id="KCW49091.1"/>
    </source>
</evidence>
<evidence type="ECO:0000256" key="6">
    <source>
        <dbReference type="ARBA" id="ARBA00023139"/>
    </source>
</evidence>
<dbReference type="PANTHER" id="PTHR13169:SF3">
    <property type="entry name" value="MEMBRANE-ANCHORED UBIQUITIN-FOLD PROTEIN 3"/>
    <property type="match status" value="1"/>
</dbReference>
<dbReference type="FunCoup" id="A0A059A5Z9">
    <property type="interactions" value="570"/>
</dbReference>
<comment type="subcellular location">
    <subcellularLocation>
        <location evidence="2">Cell membrane</location>
        <topology evidence="2">Lipid-anchor</topology>
    </subcellularLocation>
</comment>
<sequence>MREEEFVDVKFRLFDGSDMGPFQFSSASTIDMLKQRVVSDWPKGKTVIPKAASEIKLISAGKVLENTKTIGQCKMPFSDVGGGGIIMHVVVQSSLGKKRAEKKLDDSPRKVVCACSVL</sequence>
<dbReference type="PANTHER" id="PTHR13169">
    <property type="entry name" value="UBIQUITIN-LIKE PROTEIN 3 HCG-1 PROTEIN"/>
    <property type="match status" value="1"/>
</dbReference>
<evidence type="ECO:0000256" key="3">
    <source>
        <dbReference type="ARBA" id="ARBA00022475"/>
    </source>
</evidence>
<keyword evidence="4" id="KW-0488">Methylation</keyword>
<organism evidence="11">
    <name type="scientific">Eucalyptus grandis</name>
    <name type="common">Flooded gum</name>
    <dbReference type="NCBI Taxonomy" id="71139"/>
    <lineage>
        <taxon>Eukaryota</taxon>
        <taxon>Viridiplantae</taxon>
        <taxon>Streptophyta</taxon>
        <taxon>Embryophyta</taxon>
        <taxon>Tracheophyta</taxon>
        <taxon>Spermatophyta</taxon>
        <taxon>Magnoliopsida</taxon>
        <taxon>eudicotyledons</taxon>
        <taxon>Gunneridae</taxon>
        <taxon>Pentapetalae</taxon>
        <taxon>rosids</taxon>
        <taxon>malvids</taxon>
        <taxon>Myrtales</taxon>
        <taxon>Myrtaceae</taxon>
        <taxon>Myrtoideae</taxon>
        <taxon>Eucalypteae</taxon>
        <taxon>Eucalyptus</taxon>
    </lineage>
</organism>
<dbReference type="PROSITE" id="PS50053">
    <property type="entry name" value="UBIQUITIN_2"/>
    <property type="match status" value="1"/>
</dbReference>
<keyword evidence="6" id="KW-0564">Palmitate</keyword>
<dbReference type="Gramene" id="KCW49091">
    <property type="protein sequence ID" value="KCW49091"/>
    <property type="gene ID" value="EUGRSUZ_K02698"/>
</dbReference>
<reference evidence="11" key="1">
    <citation type="submission" date="2013-07" db="EMBL/GenBank/DDBJ databases">
        <title>The genome of Eucalyptus grandis.</title>
        <authorList>
            <person name="Schmutz J."/>
            <person name="Hayes R."/>
            <person name="Myburg A."/>
            <person name="Tuskan G."/>
            <person name="Grattapaglia D."/>
            <person name="Rokhsar D.S."/>
        </authorList>
    </citation>
    <scope>NUCLEOTIDE SEQUENCE</scope>
    <source>
        <tissue evidence="11">Leaf extractions</tissue>
    </source>
</reference>
<evidence type="ECO:0000256" key="9">
    <source>
        <dbReference type="PIRNR" id="PIRNR032572"/>
    </source>
</evidence>
<comment type="function">
    <text evidence="1 9">May serve as docking site to facilitate the association of other proteins to the plasma membrane.</text>
</comment>
<dbReference type="KEGG" id="egr:104426121"/>
<dbReference type="InterPro" id="IPR029071">
    <property type="entry name" value="Ubiquitin-like_domsf"/>
</dbReference>
<keyword evidence="8" id="KW-0636">Prenylation</keyword>
<dbReference type="PIRSF" id="PIRSF032572">
    <property type="entry name" value="MUB"/>
    <property type="match status" value="1"/>
</dbReference>
<dbReference type="STRING" id="71139.A0A059A5Z9"/>
<dbReference type="InterPro" id="IPR017000">
    <property type="entry name" value="MUB"/>
</dbReference>
<dbReference type="InterPro" id="IPR039540">
    <property type="entry name" value="UBL3-like_ubiquitin_dom"/>
</dbReference>
<dbReference type="Gramene" id="KCW49092">
    <property type="protein sequence ID" value="KCW49092"/>
    <property type="gene ID" value="EUGRSUZ_K02698"/>
</dbReference>
<dbReference type="OMA" id="MPKSANE"/>
<proteinExistence type="predicted"/>
<dbReference type="CDD" id="cd01814">
    <property type="entry name" value="Ubl_MUBs_plant"/>
    <property type="match status" value="1"/>
</dbReference>
<evidence type="ECO:0000256" key="5">
    <source>
        <dbReference type="ARBA" id="ARBA00023136"/>
    </source>
</evidence>
<dbReference type="GO" id="GO:0005886">
    <property type="term" value="C:plasma membrane"/>
    <property type="evidence" value="ECO:0007669"/>
    <property type="project" value="UniProtKB-SubCell"/>
</dbReference>
<gene>
    <name evidence="11" type="ORF">EUGRSUZ_K02698</name>
</gene>
<keyword evidence="7" id="KW-0449">Lipoprotein</keyword>
<dbReference type="Gene3D" id="3.10.20.90">
    <property type="entry name" value="Phosphatidylinositol 3-kinase Catalytic Subunit, Chain A, domain 1"/>
    <property type="match status" value="1"/>
</dbReference>
<evidence type="ECO:0000256" key="7">
    <source>
        <dbReference type="ARBA" id="ARBA00023288"/>
    </source>
</evidence>
<keyword evidence="3 9" id="KW-1003">Cell membrane</keyword>